<organism evidence="3 4">
    <name type="scientific">Neobacillus mesonae</name>
    <dbReference type="NCBI Taxonomy" id="1193713"/>
    <lineage>
        <taxon>Bacteria</taxon>
        <taxon>Bacillati</taxon>
        <taxon>Bacillota</taxon>
        <taxon>Bacilli</taxon>
        <taxon>Bacillales</taxon>
        <taxon>Bacillaceae</taxon>
        <taxon>Neobacillus</taxon>
    </lineage>
</organism>
<dbReference type="OrthoDB" id="2732647at2"/>
<dbReference type="Pfam" id="PF07833">
    <property type="entry name" value="Cu_amine_oxidN1"/>
    <property type="match status" value="1"/>
</dbReference>
<evidence type="ECO:0000259" key="2">
    <source>
        <dbReference type="Pfam" id="PF07833"/>
    </source>
</evidence>
<feature type="domain" description="Copper amine oxidase-like N-terminal" evidence="2">
    <location>
        <begin position="138"/>
        <end position="231"/>
    </location>
</feature>
<gene>
    <name evidence="3" type="ORF">CHR53_17510</name>
</gene>
<protein>
    <recommendedName>
        <fullName evidence="2">Copper amine oxidase-like N-terminal domain-containing protein</fullName>
    </recommendedName>
</protein>
<sequence>MKSIFFYFTTIFSVSFQSRSLDSSYKDIWRDYKMKKWKKWLAAAAALFITLSIGTSVIADDHDDDDDEKHEYYEKHHDEDDDEQWESQQPAVPYQQQTDYWNIWSREPVNNPEKVLPIENPEELLINSGEIEKKIYLIPKDGQLLVSVDTIAEILGATSTFYPTSKICLLKKGDLELIVKAGSNAAYENKVKSPMPVNAAAYENSIYLPISVAANALGYRVTWNEAKKAIVLQSL</sequence>
<accession>A0A3Q9QTJ9</accession>
<keyword evidence="4" id="KW-1185">Reference proteome</keyword>
<feature type="compositionally biased region" description="Basic and acidic residues" evidence="1">
    <location>
        <begin position="69"/>
        <end position="78"/>
    </location>
</feature>
<dbReference type="Proteomes" id="UP000282892">
    <property type="component" value="Chromosome"/>
</dbReference>
<dbReference type="KEGG" id="nmk:CHR53_17510"/>
<feature type="region of interest" description="Disordered" evidence="1">
    <location>
        <begin position="60"/>
        <end position="91"/>
    </location>
</feature>
<dbReference type="AlphaFoldDB" id="A0A3Q9QTJ9"/>
<dbReference type="EMBL" id="CP022572">
    <property type="protein sequence ID" value="AZU62904.1"/>
    <property type="molecule type" value="Genomic_DNA"/>
</dbReference>
<dbReference type="STRING" id="1193713.GCA_001636315_00334"/>
<reference evidence="3 4" key="1">
    <citation type="submission" date="2017-07" db="EMBL/GenBank/DDBJ databases">
        <title>The complete genome sequence of Bacillus mesonae strain H20-5, an efficient strain improving plant abiotic stress resistance.</title>
        <authorList>
            <person name="Kim S.Y."/>
            <person name="Song H."/>
            <person name="Sang M.K."/>
            <person name="Weon H.-Y."/>
            <person name="Song J."/>
        </authorList>
    </citation>
    <scope>NUCLEOTIDE SEQUENCE [LARGE SCALE GENOMIC DNA]</scope>
    <source>
        <strain evidence="3 4">H20-5</strain>
    </source>
</reference>
<dbReference type="SUPFAM" id="SSF55383">
    <property type="entry name" value="Copper amine oxidase, domain N"/>
    <property type="match status" value="1"/>
</dbReference>
<dbReference type="InterPro" id="IPR012854">
    <property type="entry name" value="Cu_amine_oxidase-like_N"/>
</dbReference>
<name>A0A3Q9QTJ9_9BACI</name>
<dbReference type="InterPro" id="IPR036582">
    <property type="entry name" value="Mao_N_sf"/>
</dbReference>
<evidence type="ECO:0000313" key="3">
    <source>
        <dbReference type="EMBL" id="AZU62904.1"/>
    </source>
</evidence>
<dbReference type="Gene3D" id="3.30.457.10">
    <property type="entry name" value="Copper amine oxidase-like, N-terminal domain"/>
    <property type="match status" value="1"/>
</dbReference>
<evidence type="ECO:0000256" key="1">
    <source>
        <dbReference type="SAM" id="MobiDB-lite"/>
    </source>
</evidence>
<proteinExistence type="predicted"/>
<evidence type="ECO:0000313" key="4">
    <source>
        <dbReference type="Proteomes" id="UP000282892"/>
    </source>
</evidence>